<gene>
    <name evidence="3" type="ORF">ABEB36_001951</name>
</gene>
<dbReference type="Proteomes" id="UP001566132">
    <property type="component" value="Unassembled WGS sequence"/>
</dbReference>
<comment type="similarity">
    <text evidence="1">Belongs to the TMEM70 family.</text>
</comment>
<feature type="transmembrane region" description="Helical" evidence="2">
    <location>
        <begin position="102"/>
        <end position="124"/>
    </location>
</feature>
<keyword evidence="2" id="KW-0472">Membrane</keyword>
<evidence type="ECO:0000256" key="1">
    <source>
        <dbReference type="ARBA" id="ARBA00005280"/>
    </source>
</evidence>
<dbReference type="AlphaFoldDB" id="A0ABD1FGB8"/>
<dbReference type="InterPro" id="IPR045325">
    <property type="entry name" value="TMEM70/TMEM186/TMEM223"/>
</dbReference>
<organism evidence="3 4">
    <name type="scientific">Hypothenemus hampei</name>
    <name type="common">Coffee berry borer</name>
    <dbReference type="NCBI Taxonomy" id="57062"/>
    <lineage>
        <taxon>Eukaryota</taxon>
        <taxon>Metazoa</taxon>
        <taxon>Ecdysozoa</taxon>
        <taxon>Arthropoda</taxon>
        <taxon>Hexapoda</taxon>
        <taxon>Insecta</taxon>
        <taxon>Pterygota</taxon>
        <taxon>Neoptera</taxon>
        <taxon>Endopterygota</taxon>
        <taxon>Coleoptera</taxon>
        <taxon>Polyphaga</taxon>
        <taxon>Cucujiformia</taxon>
        <taxon>Curculionidae</taxon>
        <taxon>Scolytinae</taxon>
        <taxon>Hypothenemus</taxon>
    </lineage>
</organism>
<dbReference type="InterPro" id="IPR009724">
    <property type="entry name" value="TMEM70"/>
</dbReference>
<keyword evidence="4" id="KW-1185">Reference proteome</keyword>
<dbReference type="PANTHER" id="PTHR13281">
    <property type="entry name" value="TRANSMEMBRANE PROTEIN 70, MITOCHONDRIAL"/>
    <property type="match status" value="1"/>
</dbReference>
<keyword evidence="2" id="KW-1133">Transmembrane helix</keyword>
<dbReference type="PANTHER" id="PTHR13281:SF0">
    <property type="entry name" value="TRANSMEMBRANE PROTEIN 70, MITOCHONDRIAL"/>
    <property type="match status" value="1"/>
</dbReference>
<evidence type="ECO:0008006" key="5">
    <source>
        <dbReference type="Google" id="ProtNLM"/>
    </source>
</evidence>
<evidence type="ECO:0000256" key="2">
    <source>
        <dbReference type="SAM" id="Phobius"/>
    </source>
</evidence>
<feature type="transmembrane region" description="Helical" evidence="2">
    <location>
        <begin position="71"/>
        <end position="90"/>
    </location>
</feature>
<keyword evidence="2" id="KW-0812">Transmembrane</keyword>
<reference evidence="3 4" key="1">
    <citation type="submission" date="2024-05" db="EMBL/GenBank/DDBJ databases">
        <title>Genetic variation in Jamaican populations of the coffee berry borer (Hypothenemus hampei).</title>
        <authorList>
            <person name="Errbii M."/>
            <person name="Myrie A."/>
        </authorList>
    </citation>
    <scope>NUCLEOTIDE SEQUENCE [LARGE SCALE GENOMIC DNA]</scope>
    <source>
        <strain evidence="3">JA-Hopewell-2020-01-JO</strain>
        <tissue evidence="3">Whole body</tissue>
    </source>
</reference>
<evidence type="ECO:0000313" key="4">
    <source>
        <dbReference type="Proteomes" id="UP001566132"/>
    </source>
</evidence>
<name>A0ABD1FGB8_HYPHA</name>
<dbReference type="EMBL" id="JBDJPC010000001">
    <property type="protein sequence ID" value="KAL1518309.1"/>
    <property type="molecule type" value="Genomic_DNA"/>
</dbReference>
<comment type="caution">
    <text evidence="3">The sequence shown here is derived from an EMBL/GenBank/DDBJ whole genome shotgun (WGS) entry which is preliminary data.</text>
</comment>
<proteinExistence type="inferred from homology"/>
<dbReference type="Pfam" id="PF06979">
    <property type="entry name" value="TMEM70"/>
    <property type="match status" value="1"/>
</dbReference>
<evidence type="ECO:0000313" key="3">
    <source>
        <dbReference type="EMBL" id="KAL1518309.1"/>
    </source>
</evidence>
<sequence length="226" mass="25614">MSLKLCCGLPYCLKSARVILLASEQTNYISTTIKLSQSRWLSSNLKTIESEKRKNVPKPIYYGILAPHMKAVKLFSISSSLVGIIVQPFLYKEIVSTGNVPIILAAYSFIGFFTVVTPLLLHLITKKYVIQLSYNENTDSYVAKTLNIFCRTIETEFKAEDVVIPDVPGMFVSFHVKGKPLFLDPRYFDYPEHYAKLMGFDKPLDLKLETDKVPEPNDKSSGSWNK</sequence>
<accession>A0ABD1FGB8</accession>
<protein>
    <recommendedName>
        <fullName evidence="5">Transmembrane protein 70</fullName>
    </recommendedName>
</protein>